<feature type="region of interest" description="Disordered" evidence="4">
    <location>
        <begin position="106"/>
        <end position="127"/>
    </location>
</feature>
<dbReference type="GO" id="GO:0009306">
    <property type="term" value="P:protein secretion"/>
    <property type="evidence" value="ECO:0007669"/>
    <property type="project" value="TreeGrafter"/>
</dbReference>
<sequence>VIGTEKQQIIHLEYASAEDLAEILNQLISESHGKSQMPALLSAKIVADKRTNSLIISGPEKARQRITSLLKSLDVEESEEGNTRVYYLKYAKATNLVEVLTGVSEKLKDEKGNERKPSSSGAMDNVAITADEQTNSLVITADQSVQE</sequence>
<dbReference type="InterPro" id="IPR038591">
    <property type="entry name" value="NolW-like_sf"/>
</dbReference>
<dbReference type="Proteomes" id="UP000018853">
    <property type="component" value="Unassembled WGS sequence"/>
</dbReference>
<proteinExistence type="predicted"/>
<dbReference type="PANTHER" id="PTHR30332">
    <property type="entry name" value="PROBABLE GENERAL SECRETION PATHWAY PROTEIN D"/>
    <property type="match status" value="1"/>
</dbReference>
<gene>
    <name evidence="6" type="ORF">Q609_ECAC00872G0001</name>
</gene>
<evidence type="ECO:0000256" key="1">
    <source>
        <dbReference type="ARBA" id="ARBA00004370"/>
    </source>
</evidence>
<comment type="subcellular location">
    <subcellularLocation>
        <location evidence="1">Membrane</location>
    </subcellularLocation>
</comment>
<dbReference type="AlphaFoldDB" id="W1X9M3"/>
<dbReference type="InterPro" id="IPR050810">
    <property type="entry name" value="Bact_Secretion_Sys_Channel"/>
</dbReference>
<reference evidence="6 7" key="1">
    <citation type="submission" date="2013-12" db="EMBL/GenBank/DDBJ databases">
        <title>A Varibaculum cambriense genome reconstructed from a premature infant gut community with otherwise low bacterial novelty that shifts toward anaerobic metabolism during the third week of life.</title>
        <authorList>
            <person name="Brown C.T."/>
            <person name="Sharon I."/>
            <person name="Thomas B.C."/>
            <person name="Castelle C.J."/>
            <person name="Morowitz M.J."/>
            <person name="Banfield J.F."/>
        </authorList>
    </citation>
    <scope>NUCLEOTIDE SEQUENCE [LARGE SCALE GENOMIC DNA]</scope>
    <source>
        <strain evidence="7">DORA_A_5_14_21</strain>
    </source>
</reference>
<dbReference type="Pfam" id="PF03958">
    <property type="entry name" value="Secretin_N"/>
    <property type="match status" value="2"/>
</dbReference>
<evidence type="ECO:0000256" key="4">
    <source>
        <dbReference type="SAM" id="MobiDB-lite"/>
    </source>
</evidence>
<evidence type="ECO:0000256" key="2">
    <source>
        <dbReference type="ARBA" id="ARBA00022729"/>
    </source>
</evidence>
<feature type="domain" description="NolW-like" evidence="5">
    <location>
        <begin position="8"/>
        <end position="77"/>
    </location>
</feature>
<dbReference type="GO" id="GO:0016020">
    <property type="term" value="C:membrane"/>
    <property type="evidence" value="ECO:0007669"/>
    <property type="project" value="UniProtKB-SubCell"/>
</dbReference>
<organism evidence="6 7">
    <name type="scientific">Escherichia coli DORA_A_5_14_21</name>
    <dbReference type="NCBI Taxonomy" id="1403943"/>
    <lineage>
        <taxon>Bacteria</taxon>
        <taxon>Pseudomonadati</taxon>
        <taxon>Pseudomonadota</taxon>
        <taxon>Gammaproteobacteria</taxon>
        <taxon>Enterobacterales</taxon>
        <taxon>Enterobacteriaceae</taxon>
        <taxon>Escherichia</taxon>
    </lineage>
</organism>
<evidence type="ECO:0000256" key="3">
    <source>
        <dbReference type="ARBA" id="ARBA00023136"/>
    </source>
</evidence>
<protein>
    <recommendedName>
        <fullName evidence="5">NolW-like domain-containing protein</fullName>
    </recommendedName>
</protein>
<dbReference type="GO" id="GO:0015627">
    <property type="term" value="C:type II protein secretion system complex"/>
    <property type="evidence" value="ECO:0007669"/>
    <property type="project" value="TreeGrafter"/>
</dbReference>
<evidence type="ECO:0000259" key="5">
    <source>
        <dbReference type="Pfam" id="PF03958"/>
    </source>
</evidence>
<dbReference type="Gene3D" id="3.30.1370.120">
    <property type="match status" value="2"/>
</dbReference>
<dbReference type="PANTHER" id="PTHR30332:SF24">
    <property type="entry name" value="SECRETIN GSPD-RELATED"/>
    <property type="match status" value="1"/>
</dbReference>
<evidence type="ECO:0000313" key="7">
    <source>
        <dbReference type="Proteomes" id="UP000018853"/>
    </source>
</evidence>
<feature type="non-terminal residue" evidence="6">
    <location>
        <position position="147"/>
    </location>
</feature>
<feature type="compositionally biased region" description="Basic and acidic residues" evidence="4">
    <location>
        <begin position="106"/>
        <end position="117"/>
    </location>
</feature>
<name>W1X9M3_ECOLX</name>
<dbReference type="EMBL" id="AZLZ01000872">
    <property type="protein sequence ID" value="ETJ26180.1"/>
    <property type="molecule type" value="Genomic_DNA"/>
</dbReference>
<keyword evidence="3" id="KW-0472">Membrane</keyword>
<comment type="caution">
    <text evidence="6">The sequence shown here is derived from an EMBL/GenBank/DDBJ whole genome shotgun (WGS) entry which is preliminary data.</text>
</comment>
<evidence type="ECO:0000313" key="6">
    <source>
        <dbReference type="EMBL" id="ETJ26180.1"/>
    </source>
</evidence>
<feature type="non-terminal residue" evidence="6">
    <location>
        <position position="1"/>
    </location>
</feature>
<dbReference type="InterPro" id="IPR005644">
    <property type="entry name" value="NolW-like"/>
</dbReference>
<accession>W1X9M3</accession>
<feature type="domain" description="NolW-like" evidence="5">
    <location>
        <begin position="83"/>
        <end position="145"/>
    </location>
</feature>
<keyword evidence="2" id="KW-0732">Signal</keyword>